<evidence type="ECO:0000313" key="14">
    <source>
        <dbReference type="Proteomes" id="UP000005824"/>
    </source>
</evidence>
<dbReference type="InterPro" id="IPR001807">
    <property type="entry name" value="ClC"/>
</dbReference>
<keyword evidence="5" id="KW-0406">Ion transport</keyword>
<evidence type="ECO:0000256" key="2">
    <source>
        <dbReference type="ARBA" id="ARBA00022448"/>
    </source>
</evidence>
<dbReference type="InterPro" id="IPR046342">
    <property type="entry name" value="CBS_dom_sf"/>
</dbReference>
<feature type="transmembrane region" description="Helical" evidence="11">
    <location>
        <begin position="400"/>
        <end position="417"/>
    </location>
</feature>
<dbReference type="eggNOG" id="COG0038">
    <property type="taxonomic scope" value="Bacteria"/>
</dbReference>
<dbReference type="STRING" id="497964.CfE428DRAFT_2985"/>
<keyword evidence="7" id="KW-0869">Chloride channel</keyword>
<dbReference type="InParanoid" id="B4D260"/>
<dbReference type="PRINTS" id="PR00762">
    <property type="entry name" value="CLCHANNEL"/>
</dbReference>
<dbReference type="Proteomes" id="UP000005824">
    <property type="component" value="Unassembled WGS sequence"/>
</dbReference>
<dbReference type="AlphaFoldDB" id="B4D260"/>
<dbReference type="Pfam" id="PF00571">
    <property type="entry name" value="CBS"/>
    <property type="match status" value="1"/>
</dbReference>
<gene>
    <name evidence="13" type="ORF">CfE428DRAFT_2985</name>
</gene>
<feature type="transmembrane region" description="Helical" evidence="11">
    <location>
        <begin position="157"/>
        <end position="181"/>
    </location>
</feature>
<dbReference type="GO" id="GO:0034707">
    <property type="term" value="C:chloride channel complex"/>
    <property type="evidence" value="ECO:0007669"/>
    <property type="project" value="UniProtKB-KW"/>
</dbReference>
<dbReference type="Pfam" id="PF00654">
    <property type="entry name" value="Voltage_CLC"/>
    <property type="match status" value="1"/>
</dbReference>
<dbReference type="InterPro" id="IPR050368">
    <property type="entry name" value="ClC-type_chloride_channel"/>
</dbReference>
<dbReference type="InterPro" id="IPR014743">
    <property type="entry name" value="Cl-channel_core"/>
</dbReference>
<keyword evidence="6 11" id="KW-0472">Membrane</keyword>
<evidence type="ECO:0000256" key="1">
    <source>
        <dbReference type="ARBA" id="ARBA00004141"/>
    </source>
</evidence>
<proteinExistence type="predicted"/>
<feature type="transmembrane region" description="Helical" evidence="11">
    <location>
        <begin position="193"/>
        <end position="217"/>
    </location>
</feature>
<feature type="transmembrane region" description="Helical" evidence="11">
    <location>
        <begin position="309"/>
        <end position="332"/>
    </location>
</feature>
<comment type="subcellular location">
    <subcellularLocation>
        <location evidence="1">Membrane</location>
        <topology evidence="1">Multi-pass membrane protein</topology>
    </subcellularLocation>
</comment>
<evidence type="ECO:0000256" key="6">
    <source>
        <dbReference type="ARBA" id="ARBA00023136"/>
    </source>
</evidence>
<feature type="transmembrane region" description="Helical" evidence="11">
    <location>
        <begin position="229"/>
        <end position="247"/>
    </location>
</feature>
<feature type="transmembrane region" description="Helical" evidence="11">
    <location>
        <begin position="338"/>
        <end position="362"/>
    </location>
</feature>
<dbReference type="InterPro" id="IPR000644">
    <property type="entry name" value="CBS_dom"/>
</dbReference>
<feature type="domain" description="CBS" evidence="12">
    <location>
        <begin position="509"/>
        <end position="572"/>
    </location>
</feature>
<feature type="transmembrane region" description="Helical" evidence="11">
    <location>
        <begin position="60"/>
        <end position="79"/>
    </location>
</feature>
<protein>
    <submittedName>
        <fullName evidence="13">Chloride channel core</fullName>
    </submittedName>
</protein>
<evidence type="ECO:0000256" key="8">
    <source>
        <dbReference type="ARBA" id="ARBA00023214"/>
    </source>
</evidence>
<dbReference type="SUPFAM" id="SSF54631">
    <property type="entry name" value="CBS-domain pair"/>
    <property type="match status" value="1"/>
</dbReference>
<dbReference type="Gene3D" id="3.10.580.10">
    <property type="entry name" value="CBS-domain"/>
    <property type="match status" value="1"/>
</dbReference>
<evidence type="ECO:0000256" key="9">
    <source>
        <dbReference type="ARBA" id="ARBA00023303"/>
    </source>
</evidence>
<dbReference type="PROSITE" id="PS51371">
    <property type="entry name" value="CBS"/>
    <property type="match status" value="1"/>
</dbReference>
<dbReference type="SUPFAM" id="SSF81340">
    <property type="entry name" value="Clc chloride channel"/>
    <property type="match status" value="1"/>
</dbReference>
<dbReference type="Gene3D" id="1.10.3080.10">
    <property type="entry name" value="Clc chloride channel"/>
    <property type="match status" value="1"/>
</dbReference>
<evidence type="ECO:0000256" key="4">
    <source>
        <dbReference type="ARBA" id="ARBA00022989"/>
    </source>
</evidence>
<evidence type="ECO:0000259" key="12">
    <source>
        <dbReference type="PROSITE" id="PS51371"/>
    </source>
</evidence>
<evidence type="ECO:0000256" key="11">
    <source>
        <dbReference type="SAM" id="Phobius"/>
    </source>
</evidence>
<keyword evidence="3 11" id="KW-0812">Transmembrane</keyword>
<feature type="transmembrane region" description="Helical" evidence="11">
    <location>
        <begin position="267"/>
        <end position="288"/>
    </location>
</feature>
<dbReference type="GO" id="GO:0005254">
    <property type="term" value="F:chloride channel activity"/>
    <property type="evidence" value="ECO:0007669"/>
    <property type="project" value="UniProtKB-KW"/>
</dbReference>
<name>B4D260_9BACT</name>
<feature type="transmembrane region" description="Helical" evidence="11">
    <location>
        <begin position="20"/>
        <end position="40"/>
    </location>
</feature>
<organism evidence="13 14">
    <name type="scientific">Chthoniobacter flavus Ellin428</name>
    <dbReference type="NCBI Taxonomy" id="497964"/>
    <lineage>
        <taxon>Bacteria</taxon>
        <taxon>Pseudomonadati</taxon>
        <taxon>Verrucomicrobiota</taxon>
        <taxon>Spartobacteria</taxon>
        <taxon>Chthoniobacterales</taxon>
        <taxon>Chthoniobacteraceae</taxon>
        <taxon>Chthoniobacter</taxon>
    </lineage>
</organism>
<dbReference type="EMBL" id="ABVL01000008">
    <property type="protein sequence ID" value="EDY19300.1"/>
    <property type="molecule type" value="Genomic_DNA"/>
</dbReference>
<dbReference type="PANTHER" id="PTHR43427">
    <property type="entry name" value="CHLORIDE CHANNEL PROTEIN CLC-E"/>
    <property type="match status" value="1"/>
</dbReference>
<comment type="caution">
    <text evidence="13">The sequence shown here is derived from an EMBL/GenBank/DDBJ whole genome shotgun (WGS) entry which is preliminary data.</text>
</comment>
<keyword evidence="14" id="KW-1185">Reference proteome</keyword>
<evidence type="ECO:0000313" key="13">
    <source>
        <dbReference type="EMBL" id="EDY19300.1"/>
    </source>
</evidence>
<evidence type="ECO:0000256" key="5">
    <source>
        <dbReference type="ARBA" id="ARBA00023065"/>
    </source>
</evidence>
<evidence type="ECO:0000256" key="10">
    <source>
        <dbReference type="PROSITE-ProRule" id="PRU00703"/>
    </source>
</evidence>
<feature type="transmembrane region" description="Helical" evidence="11">
    <location>
        <begin position="369"/>
        <end position="394"/>
    </location>
</feature>
<keyword evidence="2" id="KW-0813">Transport</keyword>
<dbReference type="FunCoup" id="B4D260">
    <property type="interactions" value="160"/>
</dbReference>
<evidence type="ECO:0000256" key="3">
    <source>
        <dbReference type="ARBA" id="ARBA00022692"/>
    </source>
</evidence>
<dbReference type="PANTHER" id="PTHR43427:SF6">
    <property type="entry name" value="CHLORIDE CHANNEL PROTEIN CLC-E"/>
    <property type="match status" value="1"/>
</dbReference>
<reference evidence="13 14" key="1">
    <citation type="journal article" date="2011" name="J. Bacteriol.">
        <title>Genome sequence of Chthoniobacter flavus Ellin428, an aerobic heterotrophic soil bacterium.</title>
        <authorList>
            <person name="Kant R."/>
            <person name="van Passel M.W."/>
            <person name="Palva A."/>
            <person name="Lucas S."/>
            <person name="Lapidus A."/>
            <person name="Glavina Del Rio T."/>
            <person name="Dalin E."/>
            <person name="Tice H."/>
            <person name="Bruce D."/>
            <person name="Goodwin L."/>
            <person name="Pitluck S."/>
            <person name="Larimer F.W."/>
            <person name="Land M.L."/>
            <person name="Hauser L."/>
            <person name="Sangwan P."/>
            <person name="de Vos W.M."/>
            <person name="Janssen P.H."/>
            <person name="Smidt H."/>
        </authorList>
    </citation>
    <scope>NUCLEOTIDE SEQUENCE [LARGE SCALE GENOMIC DNA]</scope>
    <source>
        <strain evidence="13 14">Ellin428</strain>
    </source>
</reference>
<keyword evidence="8" id="KW-0868">Chloride</keyword>
<feature type="transmembrane region" description="Helical" evidence="11">
    <location>
        <begin position="109"/>
        <end position="127"/>
    </location>
</feature>
<keyword evidence="9" id="KW-0407">Ion channel</keyword>
<keyword evidence="4 11" id="KW-1133">Transmembrane helix</keyword>
<accession>B4D260</accession>
<evidence type="ECO:0000256" key="7">
    <source>
        <dbReference type="ARBA" id="ARBA00023173"/>
    </source>
</evidence>
<sequence length="572" mass="60743" precursor="true">MSNPFQRALQRLPQGSRQLFTAVLYGLAASLVAVAFQVAINKIYWASFIYPLAKAPQLFPWISFAVITVVSIISGWLLANLCPEAAGSGIPQLKLAFWKDFGHTSSRVGWVKFIASSLSIGGGMSLGREGPSVQLGGNVSSIIAGFLGVAKQNKRTAAAAGAAAGLAAAFNAPLAAVAFVLEEILEDLNSRLLGPVLLASVIGAFIVHAFLGAQPAFDLPRIDEPTWRAYLLMPFSAVLAALSGVIFQRGSLALRARSRTWRQLPAMWRPLLAGWITWGLGMAVYARSGHLGVFALGYDDLSAALTGGIFWKLALALLVAKLIATISCYGLGGCGGVFSPSLFFGGMCGVAVAGLGNHFLALNEADRTLLAVVGMSACLGGVVQAPVTSVLIIFEMTHQFALVPGLLIAALVSQIVARRCNHENFYEAILTQDGHDMAHVVPPRDLRSWQNLPISAIAHFEPAVISGLEETTCAAILEKTPYQRYPVATNGKLEGILLRSDFEAAQKEKRPVGLVPAVTARPSQTIRQCQVLLIESTCGLIVITDTEGGRPLAVVTLHDLLRAQAAISEREG</sequence>
<keyword evidence="10" id="KW-0129">CBS domain</keyword>